<feature type="compositionally biased region" description="Low complexity" evidence="1">
    <location>
        <begin position="596"/>
        <end position="611"/>
    </location>
</feature>
<feature type="compositionally biased region" description="Basic and acidic residues" evidence="1">
    <location>
        <begin position="311"/>
        <end position="326"/>
    </location>
</feature>
<evidence type="ECO:0000313" key="5">
    <source>
        <dbReference type="Proteomes" id="UP001206925"/>
    </source>
</evidence>
<dbReference type="PANTHER" id="PTHR21726:SF57">
    <property type="entry name" value="SERINE-RICH ADHESIN FOR PLATELETS-LIKE PROTEIN"/>
    <property type="match status" value="1"/>
</dbReference>
<comment type="caution">
    <text evidence="4">The sequence shown here is derived from an EMBL/GenBank/DDBJ whole genome shotgun (WGS) entry which is preliminary data.</text>
</comment>
<dbReference type="InterPro" id="IPR032795">
    <property type="entry name" value="DUF3741-assoc"/>
</dbReference>
<organism evidence="4 5">
    <name type="scientific">Ambrosia artemisiifolia</name>
    <name type="common">Common ragweed</name>
    <dbReference type="NCBI Taxonomy" id="4212"/>
    <lineage>
        <taxon>Eukaryota</taxon>
        <taxon>Viridiplantae</taxon>
        <taxon>Streptophyta</taxon>
        <taxon>Embryophyta</taxon>
        <taxon>Tracheophyta</taxon>
        <taxon>Spermatophyta</taxon>
        <taxon>Magnoliopsida</taxon>
        <taxon>eudicotyledons</taxon>
        <taxon>Gunneridae</taxon>
        <taxon>Pentapetalae</taxon>
        <taxon>asterids</taxon>
        <taxon>campanulids</taxon>
        <taxon>Asterales</taxon>
        <taxon>Asteraceae</taxon>
        <taxon>Asteroideae</taxon>
        <taxon>Heliantheae alliance</taxon>
        <taxon>Heliantheae</taxon>
        <taxon>Ambrosia</taxon>
    </lineage>
</organism>
<dbReference type="Proteomes" id="UP001206925">
    <property type="component" value="Unassembled WGS sequence"/>
</dbReference>
<feature type="compositionally biased region" description="Basic and acidic residues" evidence="1">
    <location>
        <begin position="384"/>
        <end position="393"/>
    </location>
</feature>
<feature type="region of interest" description="Disordered" evidence="1">
    <location>
        <begin position="586"/>
        <end position="616"/>
    </location>
</feature>
<dbReference type="Pfam" id="PF14383">
    <property type="entry name" value="VARLMGL"/>
    <property type="match status" value="1"/>
</dbReference>
<accession>A0AAD5CC94</accession>
<feature type="region of interest" description="Disordered" evidence="1">
    <location>
        <begin position="295"/>
        <end position="425"/>
    </location>
</feature>
<feature type="compositionally biased region" description="Polar residues" evidence="1">
    <location>
        <begin position="335"/>
        <end position="356"/>
    </location>
</feature>
<gene>
    <name evidence="4" type="ORF">M8C21_033913</name>
</gene>
<name>A0AAD5CC94_AMBAR</name>
<protein>
    <submittedName>
        <fullName evidence="4">Uncharacterized protein</fullName>
    </submittedName>
</protein>
<feature type="compositionally biased region" description="Basic and acidic residues" evidence="1">
    <location>
        <begin position="32"/>
        <end position="45"/>
    </location>
</feature>
<evidence type="ECO:0000313" key="4">
    <source>
        <dbReference type="EMBL" id="KAI7738758.1"/>
    </source>
</evidence>
<reference evidence="4" key="1">
    <citation type="submission" date="2022-06" db="EMBL/GenBank/DDBJ databases">
        <title>Uncovering the hologenomic basis of an extraordinary plant invasion.</title>
        <authorList>
            <person name="Bieker V.C."/>
            <person name="Martin M.D."/>
            <person name="Gilbert T."/>
            <person name="Hodgins K."/>
            <person name="Battlay P."/>
            <person name="Petersen B."/>
            <person name="Wilson J."/>
        </authorList>
    </citation>
    <scope>NUCLEOTIDE SEQUENCE</scope>
    <source>
        <strain evidence="4">AA19_3_7</strain>
        <tissue evidence="4">Leaf</tissue>
    </source>
</reference>
<dbReference type="PANTHER" id="PTHR21726">
    <property type="entry name" value="PHOSPHATIDYLINOSITOL N-ACETYLGLUCOSAMINYLTRANSFERASE SUBUNIT P DOWN SYNDROME CRITICAL REGION PROTEIN 5 -RELATED"/>
    <property type="match status" value="1"/>
</dbReference>
<evidence type="ECO:0000259" key="2">
    <source>
        <dbReference type="Pfam" id="PF14309"/>
    </source>
</evidence>
<feature type="region of interest" description="Disordered" evidence="1">
    <location>
        <begin position="27"/>
        <end position="46"/>
    </location>
</feature>
<dbReference type="InterPro" id="IPR025486">
    <property type="entry name" value="DUF4378"/>
</dbReference>
<keyword evidence="5" id="KW-1185">Reference proteome</keyword>
<proteinExistence type="predicted"/>
<evidence type="ECO:0000259" key="3">
    <source>
        <dbReference type="Pfam" id="PF14383"/>
    </source>
</evidence>
<feature type="domain" description="DUF3741" evidence="3">
    <location>
        <begin position="71"/>
        <end position="98"/>
    </location>
</feature>
<feature type="domain" description="DUF4378" evidence="2">
    <location>
        <begin position="657"/>
        <end position="802"/>
    </location>
</feature>
<dbReference type="AlphaFoldDB" id="A0AAD5CC94"/>
<dbReference type="EMBL" id="JAMZMK010008726">
    <property type="protein sequence ID" value="KAI7738758.1"/>
    <property type="molecule type" value="Genomic_DNA"/>
</dbReference>
<feature type="region of interest" description="Disordered" evidence="1">
    <location>
        <begin position="239"/>
        <end position="272"/>
    </location>
</feature>
<dbReference type="Pfam" id="PF14309">
    <property type="entry name" value="DUF4378"/>
    <property type="match status" value="1"/>
</dbReference>
<feature type="compositionally biased region" description="Basic and acidic residues" evidence="1">
    <location>
        <begin position="239"/>
        <end position="253"/>
    </location>
</feature>
<evidence type="ECO:0000256" key="1">
    <source>
        <dbReference type="SAM" id="MobiDB-lite"/>
    </source>
</evidence>
<feature type="compositionally biased region" description="Polar residues" evidence="1">
    <location>
        <begin position="254"/>
        <end position="266"/>
    </location>
</feature>
<sequence length="810" mass="90876">MEVEKRSSKGGFLQLFDWNVKSRKKLFSNRPDAPESSKHGKENVDKMSISRLQQMKLDDSMHLPTGNDWASSMINDEASGSKVPGVVARLMGLDSLPTLDASDPPFIDAYSFRHSLHPRLTTEFEAEHQYVDYGMRNKLDGFSRNPVEDRLQKLQNRPIERFQSEALPPRSAKSVPITHHRMLSPIKSPGFVLSNNAAYIMEAASKMIDQSPQSTLNGRLPSFRSSSIPLRIRELKEKMEAEQKASRIHETSQRSKACTPVSSSKSQPRDKRLCQSEVVVLKNKHKSVSPVKTNILKLEGPASRNRSSMNQKEDGVKSSVQLDKKQRTASKGVHNRSTTGKTHDVLTQNNQKQNGVSHKDRANLKPRVPYQHYRKTSSTNGCSKEVKTSKKTVENSAVGTRRKESLPTTKSFSGKKRPTDGDVMYDGTGTNNVLIKEKERSVKCNITIDGSSNWESVDRKNGMDVVSFTFNSPIKKSVSESELTGQSGVKSRGLCLNFDDQPMNDSDALSVLLEQKLKELASLVETSQCETAKRGSNMNKDENVISHDSNISVDQLPTKTKPEFQGVEVTQCDSNNNENYESEIKHSCTSPSVEPSFTDDSSNSTTTLTSNGGNKQYMSATNMELLAEEIELQDSATSLPTTIFEFTSMSKWSSQRELEYIREILNHAELVIDDFAFVQTQKLINGNLFNQLENKNKNMDPFLKPQRKALFDCVSMCLEGRRERASSGSYEEWSTFVNKKTLLAGEIHKEIRGWTSMEELMVDEVVEKDMSNGNGKWLDFMADALEEGVVIETDILTFLIDEIVVDLLLC</sequence>